<protein>
    <submittedName>
        <fullName evidence="1">Uncharacterized protein</fullName>
    </submittedName>
</protein>
<gene>
    <name evidence="1" type="ORF">LCGC14_2300540</name>
</gene>
<dbReference type="AlphaFoldDB" id="A0A0F9FIJ4"/>
<proteinExistence type="predicted"/>
<reference evidence="1" key="1">
    <citation type="journal article" date="2015" name="Nature">
        <title>Complex archaea that bridge the gap between prokaryotes and eukaryotes.</title>
        <authorList>
            <person name="Spang A."/>
            <person name="Saw J.H."/>
            <person name="Jorgensen S.L."/>
            <person name="Zaremba-Niedzwiedzka K."/>
            <person name="Martijn J."/>
            <person name="Lind A.E."/>
            <person name="van Eijk R."/>
            <person name="Schleper C."/>
            <person name="Guy L."/>
            <person name="Ettema T.J."/>
        </authorList>
    </citation>
    <scope>NUCLEOTIDE SEQUENCE</scope>
</reference>
<name>A0A0F9FIJ4_9ZZZZ</name>
<organism evidence="1">
    <name type="scientific">marine sediment metagenome</name>
    <dbReference type="NCBI Taxonomy" id="412755"/>
    <lineage>
        <taxon>unclassified sequences</taxon>
        <taxon>metagenomes</taxon>
        <taxon>ecological metagenomes</taxon>
    </lineage>
</organism>
<comment type="caution">
    <text evidence="1">The sequence shown here is derived from an EMBL/GenBank/DDBJ whole genome shotgun (WGS) entry which is preliminary data.</text>
</comment>
<accession>A0A0F9FIJ4</accession>
<sequence length="82" mass="8524">MPAWLIAALAALGVGGAILPALERATGIDIPFIGAQLDGAKPRRRRRRALTASDRADIGFIVGLLGPGAGKTFAITIASRRF</sequence>
<evidence type="ECO:0000313" key="1">
    <source>
        <dbReference type="EMBL" id="KKL50932.1"/>
    </source>
</evidence>
<dbReference type="EMBL" id="LAZR01032423">
    <property type="protein sequence ID" value="KKL50932.1"/>
    <property type="molecule type" value="Genomic_DNA"/>
</dbReference>